<evidence type="ECO:0000313" key="2">
    <source>
        <dbReference type="EMBL" id="QDU26946.1"/>
    </source>
</evidence>
<name>A0A517Y9P6_9BACT</name>
<proteinExistence type="predicted"/>
<dbReference type="Gene3D" id="1.10.340.30">
    <property type="entry name" value="Hypothetical protein, domain 2"/>
    <property type="match status" value="1"/>
</dbReference>
<gene>
    <name evidence="2" type="ORF">ETAA8_20300</name>
</gene>
<dbReference type="GO" id="GO:0003824">
    <property type="term" value="F:catalytic activity"/>
    <property type="evidence" value="ECO:0007669"/>
    <property type="project" value="InterPro"/>
</dbReference>
<feature type="region of interest" description="Disordered" evidence="1">
    <location>
        <begin position="245"/>
        <end position="345"/>
    </location>
</feature>
<dbReference type="InterPro" id="IPR011257">
    <property type="entry name" value="DNA_glycosylase"/>
</dbReference>
<dbReference type="RefSeq" id="WP_202921712.1">
    <property type="nucleotide sequence ID" value="NZ_CP036274.1"/>
</dbReference>
<dbReference type="AlphaFoldDB" id="A0A517Y9P6"/>
<dbReference type="EMBL" id="CP036274">
    <property type="protein sequence ID" value="QDU26946.1"/>
    <property type="molecule type" value="Genomic_DNA"/>
</dbReference>
<dbReference type="SUPFAM" id="SSF48150">
    <property type="entry name" value="DNA-glycosylase"/>
    <property type="match status" value="1"/>
</dbReference>
<organism evidence="2 3">
    <name type="scientific">Anatilimnocola aggregata</name>
    <dbReference type="NCBI Taxonomy" id="2528021"/>
    <lineage>
        <taxon>Bacteria</taxon>
        <taxon>Pseudomonadati</taxon>
        <taxon>Planctomycetota</taxon>
        <taxon>Planctomycetia</taxon>
        <taxon>Pirellulales</taxon>
        <taxon>Pirellulaceae</taxon>
        <taxon>Anatilimnocola</taxon>
    </lineage>
</organism>
<evidence type="ECO:0000313" key="3">
    <source>
        <dbReference type="Proteomes" id="UP000315017"/>
    </source>
</evidence>
<feature type="compositionally biased region" description="Low complexity" evidence="1">
    <location>
        <begin position="293"/>
        <end position="309"/>
    </location>
</feature>
<feature type="compositionally biased region" description="Low complexity" evidence="1">
    <location>
        <begin position="256"/>
        <end position="265"/>
    </location>
</feature>
<dbReference type="Gene3D" id="1.10.1670.10">
    <property type="entry name" value="Helix-hairpin-Helix base-excision DNA repair enzymes (C-terminal)"/>
    <property type="match status" value="1"/>
</dbReference>
<keyword evidence="3" id="KW-1185">Reference proteome</keyword>
<feature type="compositionally biased region" description="Basic and acidic residues" evidence="1">
    <location>
        <begin position="310"/>
        <end position="338"/>
    </location>
</feature>
<sequence>MTGSNRAAILSKVHKVLKKHYKPAVPPAERSVLEHLLYACCLENARVEAADEAFAKLKELFFDWNEVRVTTLTELAEVMTSIPDAPAAATRIKKSLQSVFEASYTFDLDPLIKQNLGKAEKDLEKIVGSSLFVRAYVVQHALGGHSIPVNNGAIDALYAVGVITDQEAEKSQVPGAERAIPKNKGVEFGSLLHQFGADLAASPGSSKLRAILAEIDTQYKERLEKRIAIREAFAKLPVVREKKPFELPVPTPKPNPAAEAKAAAKNAKDAAIKEAAEKAKAAADKIAKEKAASKPPAKNSDTAKPAAASKSKEASKEKPKDKPKTDSKPVAKKPDSKGLAKKKPR</sequence>
<reference evidence="2 3" key="1">
    <citation type="submission" date="2019-02" db="EMBL/GenBank/DDBJ databases">
        <title>Deep-cultivation of Planctomycetes and their phenomic and genomic characterization uncovers novel biology.</title>
        <authorList>
            <person name="Wiegand S."/>
            <person name="Jogler M."/>
            <person name="Boedeker C."/>
            <person name="Pinto D."/>
            <person name="Vollmers J."/>
            <person name="Rivas-Marin E."/>
            <person name="Kohn T."/>
            <person name="Peeters S.H."/>
            <person name="Heuer A."/>
            <person name="Rast P."/>
            <person name="Oberbeckmann S."/>
            <person name="Bunk B."/>
            <person name="Jeske O."/>
            <person name="Meyerdierks A."/>
            <person name="Storesund J.E."/>
            <person name="Kallscheuer N."/>
            <person name="Luecker S."/>
            <person name="Lage O.M."/>
            <person name="Pohl T."/>
            <person name="Merkel B.J."/>
            <person name="Hornburger P."/>
            <person name="Mueller R.-W."/>
            <person name="Bruemmer F."/>
            <person name="Labrenz M."/>
            <person name="Spormann A.M."/>
            <person name="Op den Camp H."/>
            <person name="Overmann J."/>
            <person name="Amann R."/>
            <person name="Jetten M.S.M."/>
            <person name="Mascher T."/>
            <person name="Medema M.H."/>
            <person name="Devos D.P."/>
            <person name="Kaster A.-K."/>
            <person name="Ovreas L."/>
            <person name="Rohde M."/>
            <person name="Galperin M.Y."/>
            <person name="Jogler C."/>
        </authorList>
    </citation>
    <scope>NUCLEOTIDE SEQUENCE [LARGE SCALE GENOMIC DNA]</scope>
    <source>
        <strain evidence="2 3">ETA_A8</strain>
    </source>
</reference>
<protein>
    <submittedName>
        <fullName evidence="2">Uncharacterized protein</fullName>
    </submittedName>
</protein>
<accession>A0A517Y9P6</accession>
<dbReference type="Proteomes" id="UP000315017">
    <property type="component" value="Chromosome"/>
</dbReference>
<dbReference type="KEGG" id="aagg:ETAA8_20300"/>
<evidence type="ECO:0000256" key="1">
    <source>
        <dbReference type="SAM" id="MobiDB-lite"/>
    </source>
</evidence>
<feature type="compositionally biased region" description="Basic and acidic residues" evidence="1">
    <location>
        <begin position="266"/>
        <end position="292"/>
    </location>
</feature>
<dbReference type="InterPro" id="IPR023170">
    <property type="entry name" value="HhH_base_excis_C"/>
</dbReference>
<dbReference type="GO" id="GO:0006281">
    <property type="term" value="P:DNA repair"/>
    <property type="evidence" value="ECO:0007669"/>
    <property type="project" value="InterPro"/>
</dbReference>